<dbReference type="InterPro" id="IPR008979">
    <property type="entry name" value="Galactose-bd-like_sf"/>
</dbReference>
<dbReference type="SUPFAM" id="SSF49785">
    <property type="entry name" value="Galactose-binding domain-like"/>
    <property type="match status" value="1"/>
</dbReference>
<dbReference type="PANTHER" id="PTHR46323:SF2">
    <property type="entry name" value="BETA-GALACTOSIDASE"/>
    <property type="match status" value="1"/>
</dbReference>
<gene>
    <name evidence="6" type="ORF">FHR75_004005</name>
</gene>
<dbReference type="GO" id="GO:0005990">
    <property type="term" value="P:lactose catabolic process"/>
    <property type="evidence" value="ECO:0007669"/>
    <property type="project" value="TreeGrafter"/>
</dbReference>
<dbReference type="RefSeq" id="WP_221184188.1">
    <property type="nucleotide sequence ID" value="NZ_JACHVY010000005.1"/>
</dbReference>
<evidence type="ECO:0000256" key="1">
    <source>
        <dbReference type="ARBA" id="ARBA00001412"/>
    </source>
</evidence>
<feature type="compositionally biased region" description="Polar residues" evidence="5">
    <location>
        <begin position="669"/>
        <end position="678"/>
    </location>
</feature>
<dbReference type="InterPro" id="IPR050347">
    <property type="entry name" value="Bact_Beta-galactosidase"/>
</dbReference>
<feature type="compositionally biased region" description="Basic and acidic residues" evidence="5">
    <location>
        <begin position="248"/>
        <end position="260"/>
    </location>
</feature>
<dbReference type="EC" id="3.2.1.23" evidence="2"/>
<evidence type="ECO:0000313" key="7">
    <source>
        <dbReference type="Proteomes" id="UP000533269"/>
    </source>
</evidence>
<keyword evidence="4" id="KW-0326">Glycosidase</keyword>
<evidence type="ECO:0000256" key="3">
    <source>
        <dbReference type="ARBA" id="ARBA00022801"/>
    </source>
</evidence>
<sequence length="678" mass="74626">MATRQTATGELALPGSVQEQGLGDPITLDTPWTGLIVDRSFFDDERYAPYRQDGNVSVPFWLQPHTYYRGAAWFQRTIDIPSAWAGRRIVLHLERVHWESTLWVDERRMGSEISLSTPHRYDLGELPAGPHVLTLRVDNRTVVDVGPNAHSISDHTQGNWNGVVGDLRLEALAPVTVRRITVVPDVARRAARVRIDLASDAWGIGRGSVTVTARPYNRRNGPVLDRSAPGEHRLGGSGPAENGPAENAPDRDAPDDRDAKVTVSYDSQGDSELLDRPRNLAERGMTSGGGHLDVDLPLGSGARTWDEFDPALYELSVELSATVRGVEHQHTSRTTFGLREIGTEGTQITVNGRPTFLRGTLESCVWPLTGYPPTDVEPWRRVLRICRAHGLNLVRFHSWCPPEAAFTAADLEGFYLQAEGPVWANQGAGLGEGRPVDRYLYEETDRILDTYGNHPSFIAMAHGNEPGGRDVEFLSTWVAHYRRKDPRRLYTTAAGWPAVIENDFDNLPDPRLHQWQDGLASRLNARAPETQSDHSSIVGPHPRPVVSHEIGQWCAYPDFAETAKYTGLMQARNHAIFADFLRAGGMSGQAEQFLHASGRLQLLCYKEEVEAALRTPGFAGFHLLGLNDFPGQGTALVGFSTPSGTRSPTPRPRSSPGSAGPSFPWPACPNTSSPPTRT</sequence>
<comment type="catalytic activity">
    <reaction evidence="1">
        <text>Hydrolysis of terminal non-reducing beta-D-galactose residues in beta-D-galactosides.</text>
        <dbReference type="EC" id="3.2.1.23"/>
    </reaction>
</comment>
<dbReference type="Gene3D" id="3.20.20.80">
    <property type="entry name" value="Glycosidases"/>
    <property type="match status" value="1"/>
</dbReference>
<reference evidence="6 7" key="2">
    <citation type="submission" date="2020-08" db="EMBL/GenBank/DDBJ databases">
        <authorList>
            <person name="Partida-Martinez L."/>
            <person name="Huntemann M."/>
            <person name="Clum A."/>
            <person name="Wang J."/>
            <person name="Palaniappan K."/>
            <person name="Ritter S."/>
            <person name="Chen I.-M."/>
            <person name="Stamatis D."/>
            <person name="Reddy T."/>
            <person name="O'Malley R."/>
            <person name="Daum C."/>
            <person name="Shapiro N."/>
            <person name="Ivanova N."/>
            <person name="Kyrpides N."/>
            <person name="Woyke T."/>
        </authorList>
    </citation>
    <scope>NUCLEOTIDE SEQUENCE [LARGE SCALE GENOMIC DNA]</scope>
    <source>
        <strain evidence="6 7">AS2.23</strain>
    </source>
</reference>
<dbReference type="GO" id="GO:0009341">
    <property type="term" value="C:beta-galactosidase complex"/>
    <property type="evidence" value="ECO:0007669"/>
    <property type="project" value="TreeGrafter"/>
</dbReference>
<evidence type="ECO:0000256" key="2">
    <source>
        <dbReference type="ARBA" id="ARBA00012756"/>
    </source>
</evidence>
<comment type="caution">
    <text evidence="6">The sequence shown here is derived from an EMBL/GenBank/DDBJ whole genome shotgun (WGS) entry which is preliminary data.</text>
</comment>
<dbReference type="InterPro" id="IPR017853">
    <property type="entry name" value="GH"/>
</dbReference>
<dbReference type="Proteomes" id="UP000533269">
    <property type="component" value="Unassembled WGS sequence"/>
</dbReference>
<reference evidence="6 7" key="1">
    <citation type="submission" date="2020-08" db="EMBL/GenBank/DDBJ databases">
        <title>The Agave Microbiome: Exploring the role of microbial communities in plant adaptations to desert environments.</title>
        <authorList>
            <person name="Partida-Martinez L.P."/>
        </authorList>
    </citation>
    <scope>NUCLEOTIDE SEQUENCE [LARGE SCALE GENOMIC DNA]</scope>
    <source>
        <strain evidence="6 7">AS2.23</strain>
    </source>
</reference>
<dbReference type="Gene3D" id="2.60.120.260">
    <property type="entry name" value="Galactose-binding domain-like"/>
    <property type="match status" value="1"/>
</dbReference>
<name>A0A7W4TR39_KINRA</name>
<dbReference type="EMBL" id="JACHVY010000005">
    <property type="protein sequence ID" value="MBB2903163.1"/>
    <property type="molecule type" value="Genomic_DNA"/>
</dbReference>
<accession>A0A7W4TR39</accession>
<feature type="compositionally biased region" description="Low complexity" evidence="5">
    <location>
        <begin position="640"/>
        <end position="662"/>
    </location>
</feature>
<feature type="region of interest" description="Disordered" evidence="5">
    <location>
        <begin position="213"/>
        <end position="275"/>
    </location>
</feature>
<dbReference type="SUPFAM" id="SSF51445">
    <property type="entry name" value="(Trans)glycosidases"/>
    <property type="match status" value="1"/>
</dbReference>
<feature type="region of interest" description="Disordered" evidence="5">
    <location>
        <begin position="637"/>
        <end position="678"/>
    </location>
</feature>
<proteinExistence type="predicted"/>
<protein>
    <recommendedName>
        <fullName evidence="2">beta-galactosidase</fullName>
        <ecNumber evidence="2">3.2.1.23</ecNumber>
    </recommendedName>
</protein>
<keyword evidence="3" id="KW-0378">Hydrolase</keyword>
<organism evidence="6 7">
    <name type="scientific">Kineococcus radiotolerans</name>
    <dbReference type="NCBI Taxonomy" id="131568"/>
    <lineage>
        <taxon>Bacteria</taxon>
        <taxon>Bacillati</taxon>
        <taxon>Actinomycetota</taxon>
        <taxon>Actinomycetes</taxon>
        <taxon>Kineosporiales</taxon>
        <taxon>Kineosporiaceae</taxon>
        <taxon>Kineococcus</taxon>
    </lineage>
</organism>
<evidence type="ECO:0000313" key="6">
    <source>
        <dbReference type="EMBL" id="MBB2903163.1"/>
    </source>
</evidence>
<evidence type="ECO:0000256" key="4">
    <source>
        <dbReference type="ARBA" id="ARBA00023295"/>
    </source>
</evidence>
<evidence type="ECO:0000256" key="5">
    <source>
        <dbReference type="SAM" id="MobiDB-lite"/>
    </source>
</evidence>
<dbReference type="PANTHER" id="PTHR46323">
    <property type="entry name" value="BETA-GALACTOSIDASE"/>
    <property type="match status" value="1"/>
</dbReference>
<dbReference type="GO" id="GO:0004565">
    <property type="term" value="F:beta-galactosidase activity"/>
    <property type="evidence" value="ECO:0007669"/>
    <property type="project" value="UniProtKB-EC"/>
</dbReference>
<dbReference type="AlphaFoldDB" id="A0A7W4TR39"/>